<evidence type="ECO:0000313" key="1">
    <source>
        <dbReference type="EMBL" id="PLP98358.1"/>
    </source>
</evidence>
<dbReference type="Proteomes" id="UP000234341">
    <property type="component" value="Unassembled WGS sequence"/>
</dbReference>
<proteinExistence type="predicted"/>
<dbReference type="STRING" id="82633.GCA_000974605_05460"/>
<reference evidence="1 2" key="1">
    <citation type="submission" date="2017-12" db="EMBL/GenBank/DDBJ databases">
        <title>Genome sequence of the active heterotrophic nitrifier-denitrifier, Cupriavidus pauculus UM1.</title>
        <authorList>
            <person name="Putonti C."/>
            <person name="Castignetti D."/>
        </authorList>
    </citation>
    <scope>NUCLEOTIDE SEQUENCE [LARGE SCALE GENOMIC DNA]</scope>
    <source>
        <strain evidence="1 2">UM1</strain>
    </source>
</reference>
<organism evidence="1 2">
    <name type="scientific">Cupriavidus pauculus</name>
    <dbReference type="NCBI Taxonomy" id="82633"/>
    <lineage>
        <taxon>Bacteria</taxon>
        <taxon>Pseudomonadati</taxon>
        <taxon>Pseudomonadota</taxon>
        <taxon>Betaproteobacteria</taxon>
        <taxon>Burkholderiales</taxon>
        <taxon>Burkholderiaceae</taxon>
        <taxon>Cupriavidus</taxon>
    </lineage>
</organism>
<gene>
    <name evidence="1" type="ORF">CYJ10_22960</name>
</gene>
<dbReference type="RefSeq" id="WP_082926616.1">
    <property type="nucleotide sequence ID" value="NZ_PJRP01000012.1"/>
</dbReference>
<dbReference type="EMBL" id="PJRP01000012">
    <property type="protein sequence ID" value="PLP98358.1"/>
    <property type="molecule type" value="Genomic_DNA"/>
</dbReference>
<name>A0A2N5C813_9BURK</name>
<dbReference type="AlphaFoldDB" id="A0A2N5C813"/>
<accession>A0A2N5C813</accession>
<protein>
    <submittedName>
        <fullName evidence="1">CDP-diacylglycerol pyrophosphatase</fullName>
    </submittedName>
</protein>
<comment type="caution">
    <text evidence="1">The sequence shown here is derived from an EMBL/GenBank/DDBJ whole genome shotgun (WGS) entry which is preliminary data.</text>
</comment>
<evidence type="ECO:0000313" key="2">
    <source>
        <dbReference type="Proteomes" id="UP000234341"/>
    </source>
</evidence>
<dbReference type="OrthoDB" id="8966160at2"/>
<sequence length="77" mass="8713">MRVTIRTTTIPGSHSQGPLHRAAVYLNTEEDASPLMVSAWSQREPDAFLAAQRWARNHHYMVSNPRNGTYYGGRTAR</sequence>